<dbReference type="RefSeq" id="WP_142604057.1">
    <property type="nucleotide sequence ID" value="NZ_FXSZ01000006.1"/>
</dbReference>
<evidence type="ECO:0000313" key="3">
    <source>
        <dbReference type="Proteomes" id="UP000315971"/>
    </source>
</evidence>
<keyword evidence="1" id="KW-1133">Transmembrane helix</keyword>
<dbReference type="Proteomes" id="UP000315971">
    <property type="component" value="Unassembled WGS sequence"/>
</dbReference>
<dbReference type="Pfam" id="PF08570">
    <property type="entry name" value="DUF1761"/>
    <property type="match status" value="1"/>
</dbReference>
<protein>
    <recommendedName>
        <fullName evidence="4">DUF1761 domain-containing protein</fullName>
    </recommendedName>
</protein>
<dbReference type="InterPro" id="IPR013879">
    <property type="entry name" value="DUF1761"/>
</dbReference>
<feature type="transmembrane region" description="Helical" evidence="1">
    <location>
        <begin position="91"/>
        <end position="109"/>
    </location>
</feature>
<name>A0A521D9H9_9SPHI</name>
<proteinExistence type="predicted"/>
<dbReference type="OrthoDB" id="333057at2"/>
<sequence length="139" mass="15039">MLTNFFSQFNLWAVLVASAAYFMLGAIWYSPALFANKWVQAIGKTKEELRAGANPSIYISTFISIAISVIVLSGVIKLLGANSVIEGLEAGLLMAVAFVGTSSLINSLFACRPRELYYIDLGYHTVGLSVAGIILGIWR</sequence>
<keyword evidence="3" id="KW-1185">Reference proteome</keyword>
<gene>
    <name evidence="2" type="ORF">SAMN06265350_106100</name>
</gene>
<evidence type="ECO:0000256" key="1">
    <source>
        <dbReference type="SAM" id="Phobius"/>
    </source>
</evidence>
<dbReference type="AlphaFoldDB" id="A0A521D9H9"/>
<keyword evidence="1" id="KW-0812">Transmembrane</keyword>
<accession>A0A521D9H9</accession>
<evidence type="ECO:0000313" key="2">
    <source>
        <dbReference type="EMBL" id="SMO68367.1"/>
    </source>
</evidence>
<keyword evidence="1" id="KW-0472">Membrane</keyword>
<organism evidence="2 3">
    <name type="scientific">Solitalea koreensis</name>
    <dbReference type="NCBI Taxonomy" id="543615"/>
    <lineage>
        <taxon>Bacteria</taxon>
        <taxon>Pseudomonadati</taxon>
        <taxon>Bacteroidota</taxon>
        <taxon>Sphingobacteriia</taxon>
        <taxon>Sphingobacteriales</taxon>
        <taxon>Sphingobacteriaceae</taxon>
        <taxon>Solitalea</taxon>
    </lineage>
</organism>
<dbReference type="EMBL" id="FXSZ01000006">
    <property type="protein sequence ID" value="SMO68367.1"/>
    <property type="molecule type" value="Genomic_DNA"/>
</dbReference>
<feature type="transmembrane region" description="Helical" evidence="1">
    <location>
        <begin position="121"/>
        <end position="138"/>
    </location>
</feature>
<feature type="transmembrane region" description="Helical" evidence="1">
    <location>
        <begin position="56"/>
        <end position="79"/>
    </location>
</feature>
<reference evidence="2 3" key="1">
    <citation type="submission" date="2017-05" db="EMBL/GenBank/DDBJ databases">
        <authorList>
            <person name="Varghese N."/>
            <person name="Submissions S."/>
        </authorList>
    </citation>
    <scope>NUCLEOTIDE SEQUENCE [LARGE SCALE GENOMIC DNA]</scope>
    <source>
        <strain evidence="2 3">DSM 21342</strain>
    </source>
</reference>
<evidence type="ECO:0008006" key="4">
    <source>
        <dbReference type="Google" id="ProtNLM"/>
    </source>
</evidence>
<feature type="transmembrane region" description="Helical" evidence="1">
    <location>
        <begin position="12"/>
        <end position="35"/>
    </location>
</feature>